<organism evidence="1 2">
    <name type="scientific">Flavobacterium johnsoniae (strain ATCC 17061 / DSM 2064 / JCM 8514 / BCRC 14874 / CCUG 350202 / NBRC 14942 / NCIMB 11054 / UW101)</name>
    <name type="common">Cytophaga johnsonae</name>
    <dbReference type="NCBI Taxonomy" id="376686"/>
    <lineage>
        <taxon>Bacteria</taxon>
        <taxon>Pseudomonadati</taxon>
        <taxon>Bacteroidota</taxon>
        <taxon>Flavobacteriia</taxon>
        <taxon>Flavobacteriales</taxon>
        <taxon>Flavobacteriaceae</taxon>
        <taxon>Flavobacterium</taxon>
    </lineage>
</organism>
<reference evidence="1 2" key="1">
    <citation type="journal article" date="2009" name="Appl. Environ. Microbiol.">
        <title>Novel features of the polysaccharide-digesting gliding bacterium Flavobacterium johnsoniae as revealed by genome sequence analysis.</title>
        <authorList>
            <person name="McBride M.J."/>
            <person name="Xie G."/>
            <person name="Martens E.C."/>
            <person name="Lapidus A."/>
            <person name="Henrissat B."/>
            <person name="Rhodes R.G."/>
            <person name="Goltsman E."/>
            <person name="Wang W."/>
            <person name="Xu J."/>
            <person name="Hunnicutt D.W."/>
            <person name="Staroscik A.M."/>
            <person name="Hoover T.R."/>
            <person name="Cheng Y.Q."/>
            <person name="Stein J.L."/>
        </authorList>
    </citation>
    <scope>NUCLEOTIDE SEQUENCE [LARGE SCALE GENOMIC DNA]</scope>
    <source>
        <strain evidence="2">ATCC 17061 / DSM 2064 / JCM 8514 / BCRC 14874 / CCUG 350202 / NBRC 14942 / NCIMB 11054 / UW101</strain>
    </source>
</reference>
<protein>
    <submittedName>
        <fullName evidence="1">Uncharacterized protein</fullName>
    </submittedName>
</protein>
<name>A5FDH5_FLAJ1</name>
<dbReference type="KEGG" id="fjo:Fjoh_3726"/>
<dbReference type="HOGENOM" id="CLU_1084840_0_0_10"/>
<evidence type="ECO:0000313" key="2">
    <source>
        <dbReference type="Proteomes" id="UP000006694"/>
    </source>
</evidence>
<sequence>MKTEEVNDYKQGKVSLLIDYLKKNKKKIDNYNNQLETNGAFVYVLSNSEVVLLPGNLSSYENGLIIKNEEVLKKMIKNDYFPVNVVDFYQYEIYKDKLMNLPDHVNENITNLERDLDIEILHRAKYDEVFFKVFNEAIKKIDFKKNKDKYTLSLSILLGEIIIKNKGGYWQITKEYGTYNPYYVPSVVLNESKIELAVMEKIMSDLEQPQFFDLKYSYNYLTDPRFNMQLNPSAQKLYQDIKKERFGNFHRGNINL</sequence>
<dbReference type="AlphaFoldDB" id="A5FDH5"/>
<proteinExistence type="predicted"/>
<dbReference type="GeneID" id="31766646"/>
<dbReference type="STRING" id="376686.Fjoh_3726"/>
<keyword evidence="2" id="KW-1185">Reference proteome</keyword>
<evidence type="ECO:0000313" key="1">
    <source>
        <dbReference type="EMBL" id="ABQ06740.1"/>
    </source>
</evidence>
<gene>
    <name evidence="1" type="ordered locus">Fjoh_3726</name>
</gene>
<accession>A5FDH5</accession>
<dbReference type="RefSeq" id="WP_012025707.1">
    <property type="nucleotide sequence ID" value="NC_009441.1"/>
</dbReference>
<dbReference type="Proteomes" id="UP000006694">
    <property type="component" value="Chromosome"/>
</dbReference>
<dbReference type="EMBL" id="CP000685">
    <property type="protein sequence ID" value="ABQ06740.1"/>
    <property type="molecule type" value="Genomic_DNA"/>
</dbReference>